<dbReference type="PANTHER" id="PTHR10359">
    <property type="entry name" value="A/G-SPECIFIC ADENINE GLYCOSYLASE/ENDONUCLEASE III"/>
    <property type="match status" value="1"/>
</dbReference>
<keyword evidence="2" id="KW-0004">4Fe-4S</keyword>
<dbReference type="GO" id="GO:0019104">
    <property type="term" value="F:DNA N-glycosylase activity"/>
    <property type="evidence" value="ECO:0007669"/>
    <property type="project" value="TreeGrafter"/>
</dbReference>
<comment type="similarity">
    <text evidence="1">Belongs to the Nth/MutY family.</text>
</comment>
<organism evidence="11 12">
    <name type="scientific">candidate division WS6 bacterium OLB20</name>
    <dbReference type="NCBI Taxonomy" id="1617426"/>
    <lineage>
        <taxon>Bacteria</taxon>
        <taxon>Candidatus Dojkabacteria</taxon>
    </lineage>
</organism>
<evidence type="ECO:0000256" key="6">
    <source>
        <dbReference type="ARBA" id="ARBA00023004"/>
    </source>
</evidence>
<dbReference type="InterPro" id="IPR023170">
    <property type="entry name" value="HhH_base_excis_C"/>
</dbReference>
<evidence type="ECO:0000256" key="9">
    <source>
        <dbReference type="ARBA" id="ARBA00023295"/>
    </source>
</evidence>
<reference evidence="11 12" key="1">
    <citation type="submission" date="2015-02" db="EMBL/GenBank/DDBJ databases">
        <title>Improved understanding of the partial-nitritation anammox process through 23 genomes representing the majority of the microbial community.</title>
        <authorList>
            <person name="Speth D.R."/>
            <person name="In T Zandt M."/>
            <person name="Guerrero Cruz S."/>
            <person name="Jetten M.S."/>
            <person name="Dutilh B.E."/>
        </authorList>
    </citation>
    <scope>NUCLEOTIDE SEQUENCE [LARGE SCALE GENOMIC DNA]</scope>
    <source>
        <strain evidence="11">OLB20</strain>
    </source>
</reference>
<evidence type="ECO:0000313" key="11">
    <source>
        <dbReference type="EMBL" id="KXK26024.1"/>
    </source>
</evidence>
<gene>
    <name evidence="11" type="primary">pdg</name>
    <name evidence="11" type="ORF">TR69_WS6001001317</name>
</gene>
<name>A0A136LWJ2_9BACT</name>
<evidence type="ECO:0000256" key="8">
    <source>
        <dbReference type="ARBA" id="ARBA00023204"/>
    </source>
</evidence>
<dbReference type="PANTHER" id="PTHR10359:SF18">
    <property type="entry name" value="ENDONUCLEASE III"/>
    <property type="match status" value="1"/>
</dbReference>
<dbReference type="AlphaFoldDB" id="A0A136LWJ2"/>
<evidence type="ECO:0000259" key="10">
    <source>
        <dbReference type="SMART" id="SM00478"/>
    </source>
</evidence>
<evidence type="ECO:0000313" key="12">
    <source>
        <dbReference type="Proteomes" id="UP000070457"/>
    </source>
</evidence>
<dbReference type="STRING" id="1617426.TR69_WS6001001317"/>
<dbReference type="Gene3D" id="1.10.1670.10">
    <property type="entry name" value="Helix-hairpin-Helix base-excision DNA repair enzymes (C-terminal)"/>
    <property type="match status" value="1"/>
</dbReference>
<keyword evidence="4" id="KW-0227">DNA damage</keyword>
<dbReference type="InterPro" id="IPR011257">
    <property type="entry name" value="DNA_glycosylase"/>
</dbReference>
<evidence type="ECO:0000256" key="1">
    <source>
        <dbReference type="ARBA" id="ARBA00008343"/>
    </source>
</evidence>
<dbReference type="PATRIC" id="fig|1617426.3.peg.1299"/>
<dbReference type="Pfam" id="PF00730">
    <property type="entry name" value="HhH-GPD"/>
    <property type="match status" value="1"/>
</dbReference>
<dbReference type="FunFam" id="1.10.340.30:FF:000001">
    <property type="entry name" value="Endonuclease III"/>
    <property type="match status" value="1"/>
</dbReference>
<dbReference type="Gene3D" id="1.10.340.30">
    <property type="entry name" value="Hypothetical protein, domain 2"/>
    <property type="match status" value="1"/>
</dbReference>
<keyword evidence="9" id="KW-0326">Glycosidase</keyword>
<keyword evidence="3" id="KW-0479">Metal-binding</keyword>
<keyword evidence="7" id="KW-0411">Iron-sulfur</keyword>
<proteinExistence type="inferred from homology"/>
<protein>
    <submittedName>
        <fullName evidence="11">Ultraviolet N-glycosylase/AP lyase</fullName>
    </submittedName>
</protein>
<evidence type="ECO:0000256" key="2">
    <source>
        <dbReference type="ARBA" id="ARBA00022485"/>
    </source>
</evidence>
<dbReference type="GO" id="GO:0051539">
    <property type="term" value="F:4 iron, 4 sulfur cluster binding"/>
    <property type="evidence" value="ECO:0007669"/>
    <property type="project" value="UniProtKB-KW"/>
</dbReference>
<sequence>MDYLSLTGQEKADTINRYLKEDYPVVRSPLFHRNAFEFLIAVMLSPQTNDETTNLVTPVLFERYSSPEALAAADPEEVLNIIRRINYNKTKTARIIQAARMLLERFDGKVPASMDDMLKLPGVGRKVANVILNDWYATPASENPPYEGESEPDRYNALPRGSVTPSGFVVDTHVNRVTRALLLTDASAPEKIEQDMMRLLPKSDWMGTSLRMVFHGREVFQAKNPLFHEYPKWDVIYSQLGY</sequence>
<dbReference type="InterPro" id="IPR000445">
    <property type="entry name" value="HhH_motif"/>
</dbReference>
<dbReference type="EMBL" id="JYNZ01000005">
    <property type="protein sequence ID" value="KXK26024.1"/>
    <property type="molecule type" value="Genomic_DNA"/>
</dbReference>
<keyword evidence="5" id="KW-0378">Hydrolase</keyword>
<dbReference type="CDD" id="cd00056">
    <property type="entry name" value="ENDO3c"/>
    <property type="match status" value="1"/>
</dbReference>
<dbReference type="GO" id="GO:0046872">
    <property type="term" value="F:metal ion binding"/>
    <property type="evidence" value="ECO:0007669"/>
    <property type="project" value="UniProtKB-KW"/>
</dbReference>
<dbReference type="GO" id="GO:0016829">
    <property type="term" value="F:lyase activity"/>
    <property type="evidence" value="ECO:0007669"/>
    <property type="project" value="UniProtKB-KW"/>
</dbReference>
<accession>A0A136LWJ2</accession>
<evidence type="ECO:0000256" key="5">
    <source>
        <dbReference type="ARBA" id="ARBA00022801"/>
    </source>
</evidence>
<dbReference type="GO" id="GO:0006285">
    <property type="term" value="P:base-excision repair, AP site formation"/>
    <property type="evidence" value="ECO:0007669"/>
    <property type="project" value="TreeGrafter"/>
</dbReference>
<dbReference type="PIRSF" id="PIRSF001435">
    <property type="entry name" value="Nth"/>
    <property type="match status" value="1"/>
</dbReference>
<dbReference type="InterPro" id="IPR003265">
    <property type="entry name" value="HhH-GPD_domain"/>
</dbReference>
<keyword evidence="8" id="KW-0234">DNA repair</keyword>
<dbReference type="SMART" id="SM00478">
    <property type="entry name" value="ENDO3c"/>
    <property type="match status" value="1"/>
</dbReference>
<evidence type="ECO:0000256" key="7">
    <source>
        <dbReference type="ARBA" id="ARBA00023014"/>
    </source>
</evidence>
<evidence type="ECO:0000256" key="4">
    <source>
        <dbReference type="ARBA" id="ARBA00022763"/>
    </source>
</evidence>
<evidence type="ECO:0000256" key="3">
    <source>
        <dbReference type="ARBA" id="ARBA00022723"/>
    </source>
</evidence>
<keyword evidence="11" id="KW-0456">Lyase</keyword>
<dbReference type="Pfam" id="PF00633">
    <property type="entry name" value="HHH"/>
    <property type="match status" value="1"/>
</dbReference>
<dbReference type="GO" id="GO:0003677">
    <property type="term" value="F:DNA binding"/>
    <property type="evidence" value="ECO:0007669"/>
    <property type="project" value="InterPro"/>
</dbReference>
<feature type="domain" description="HhH-GPD" evidence="10">
    <location>
        <begin position="44"/>
        <end position="218"/>
    </location>
</feature>
<keyword evidence="6" id="KW-0408">Iron</keyword>
<dbReference type="Proteomes" id="UP000070457">
    <property type="component" value="Unassembled WGS sequence"/>
</dbReference>
<comment type="caution">
    <text evidence="11">The sequence shown here is derived from an EMBL/GenBank/DDBJ whole genome shotgun (WGS) entry which is preliminary data.</text>
</comment>
<dbReference type="SUPFAM" id="SSF48150">
    <property type="entry name" value="DNA-glycosylase"/>
    <property type="match status" value="2"/>
</dbReference>